<sequence length="182" mass="19218">MKAAMVLGIIMLTTSILIILSSAQEDLPGECWKNIGACRNDVTTQSSDFLKECCPVIVKELNTNTMCFCGAKKILAQNSSLANHVSQLLTICNIGATFDTICPSTVAPSLAPGPMKQSLGEPSSNTPVIMMKPPPSPGSADRLTATNTDKIETNESQPGVVNKIAMGGSLSSLLVLLTYILF</sequence>
<feature type="transmembrane region" description="Helical" evidence="1">
    <location>
        <begin position="164"/>
        <end position="181"/>
    </location>
</feature>
<dbReference type="AlphaFoldDB" id="A0A9R0IUJ2"/>
<feature type="chain" id="PRO_5046061582" description="Bifunctional inhibitor/plant lipid transfer protein/seed storage helical domain-containing protein" evidence="2">
    <location>
        <begin position="24"/>
        <end position="182"/>
    </location>
</feature>
<keyword evidence="3" id="KW-1185">Reference proteome</keyword>
<keyword evidence="2" id="KW-0732">Signal</keyword>
<dbReference type="RefSeq" id="XP_021855867.2">
    <property type="nucleotide sequence ID" value="XM_022000175.2"/>
</dbReference>
<evidence type="ECO:0000256" key="2">
    <source>
        <dbReference type="SAM" id="SignalP"/>
    </source>
</evidence>
<evidence type="ECO:0008006" key="5">
    <source>
        <dbReference type="Google" id="ProtNLM"/>
    </source>
</evidence>
<dbReference type="KEGG" id="soe:110795190"/>
<dbReference type="Proteomes" id="UP000813463">
    <property type="component" value="Chromosome 6"/>
</dbReference>
<evidence type="ECO:0000313" key="4">
    <source>
        <dbReference type="RefSeq" id="XP_021855867.2"/>
    </source>
</evidence>
<keyword evidence="1" id="KW-0812">Transmembrane</keyword>
<keyword evidence="1" id="KW-1133">Transmembrane helix</keyword>
<gene>
    <name evidence="4" type="primary">LOC110795190</name>
</gene>
<keyword evidence="1" id="KW-0472">Membrane</keyword>
<accession>A0A9R0IUJ2</accession>
<proteinExistence type="predicted"/>
<evidence type="ECO:0000313" key="3">
    <source>
        <dbReference type="Proteomes" id="UP000813463"/>
    </source>
</evidence>
<protein>
    <recommendedName>
        <fullName evidence="5">Bifunctional inhibitor/plant lipid transfer protein/seed storage helical domain-containing protein</fullName>
    </recommendedName>
</protein>
<feature type="signal peptide" evidence="2">
    <location>
        <begin position="1"/>
        <end position="23"/>
    </location>
</feature>
<reference evidence="3" key="1">
    <citation type="journal article" date="2021" name="Nat. Commun.">
        <title>Genomic analyses provide insights into spinach domestication and the genetic basis of agronomic traits.</title>
        <authorList>
            <person name="Cai X."/>
            <person name="Sun X."/>
            <person name="Xu C."/>
            <person name="Sun H."/>
            <person name="Wang X."/>
            <person name="Ge C."/>
            <person name="Zhang Z."/>
            <person name="Wang Q."/>
            <person name="Fei Z."/>
            <person name="Jiao C."/>
            <person name="Wang Q."/>
        </authorList>
    </citation>
    <scope>NUCLEOTIDE SEQUENCE [LARGE SCALE GENOMIC DNA]</scope>
    <source>
        <strain evidence="3">cv. Varoflay</strain>
    </source>
</reference>
<reference evidence="4" key="2">
    <citation type="submission" date="2025-08" db="UniProtKB">
        <authorList>
            <consortium name="RefSeq"/>
        </authorList>
    </citation>
    <scope>IDENTIFICATION</scope>
    <source>
        <tissue evidence="4">Leaf</tissue>
    </source>
</reference>
<evidence type="ECO:0000256" key="1">
    <source>
        <dbReference type="SAM" id="Phobius"/>
    </source>
</evidence>
<name>A0A9R0IUJ2_SPIOL</name>
<dbReference type="GeneID" id="110795190"/>
<organism evidence="3 4">
    <name type="scientific">Spinacia oleracea</name>
    <name type="common">Spinach</name>
    <dbReference type="NCBI Taxonomy" id="3562"/>
    <lineage>
        <taxon>Eukaryota</taxon>
        <taxon>Viridiplantae</taxon>
        <taxon>Streptophyta</taxon>
        <taxon>Embryophyta</taxon>
        <taxon>Tracheophyta</taxon>
        <taxon>Spermatophyta</taxon>
        <taxon>Magnoliopsida</taxon>
        <taxon>eudicotyledons</taxon>
        <taxon>Gunneridae</taxon>
        <taxon>Pentapetalae</taxon>
        <taxon>Caryophyllales</taxon>
        <taxon>Chenopodiaceae</taxon>
        <taxon>Chenopodioideae</taxon>
        <taxon>Anserineae</taxon>
        <taxon>Spinacia</taxon>
    </lineage>
</organism>